<feature type="non-terminal residue" evidence="1">
    <location>
        <position position="1"/>
    </location>
</feature>
<feature type="non-terminal residue" evidence="1">
    <location>
        <position position="114"/>
    </location>
</feature>
<dbReference type="AlphaFoldDB" id="A0A1B6KX30"/>
<accession>A0A1B6KX30</accession>
<protein>
    <submittedName>
        <fullName evidence="1">Uncharacterized protein</fullName>
    </submittedName>
</protein>
<proteinExistence type="predicted"/>
<name>A0A1B6KX30_9HEMI</name>
<dbReference type="EMBL" id="GEBQ01024183">
    <property type="protein sequence ID" value="JAT15794.1"/>
    <property type="molecule type" value="Transcribed_RNA"/>
</dbReference>
<gene>
    <name evidence="1" type="ORF">g.54649</name>
</gene>
<evidence type="ECO:0000313" key="1">
    <source>
        <dbReference type="EMBL" id="JAT15794.1"/>
    </source>
</evidence>
<sequence length="114" mass="13222">YHRLALASLKSRVDPAFVTIGDDVTLADFDEFPAYESYIMTHGALLKPSTPTPWVEFAGFIYLQDGRVLPEYWRKHVYILAHSHKSLAETAFSYQILYAMDPVMKEWIRRVLVK</sequence>
<organism evidence="1">
    <name type="scientific">Graphocephala atropunctata</name>
    <dbReference type="NCBI Taxonomy" id="36148"/>
    <lineage>
        <taxon>Eukaryota</taxon>
        <taxon>Metazoa</taxon>
        <taxon>Ecdysozoa</taxon>
        <taxon>Arthropoda</taxon>
        <taxon>Hexapoda</taxon>
        <taxon>Insecta</taxon>
        <taxon>Pterygota</taxon>
        <taxon>Neoptera</taxon>
        <taxon>Paraneoptera</taxon>
        <taxon>Hemiptera</taxon>
        <taxon>Auchenorrhyncha</taxon>
        <taxon>Membracoidea</taxon>
        <taxon>Cicadellidae</taxon>
        <taxon>Cicadellinae</taxon>
        <taxon>Cicadellini</taxon>
        <taxon>Graphocephala</taxon>
    </lineage>
</organism>
<reference evidence="1" key="1">
    <citation type="submission" date="2015-11" db="EMBL/GenBank/DDBJ databases">
        <title>De novo transcriptome assembly of four potential Pierce s Disease insect vectors from Arizona vineyards.</title>
        <authorList>
            <person name="Tassone E.E."/>
        </authorList>
    </citation>
    <scope>NUCLEOTIDE SEQUENCE</scope>
</reference>